<dbReference type="InterPro" id="IPR009061">
    <property type="entry name" value="DNA-bd_dom_put_sf"/>
</dbReference>
<feature type="domain" description="Helix-turn-helix" evidence="2">
    <location>
        <begin position="113"/>
        <end position="161"/>
    </location>
</feature>
<evidence type="ECO:0000313" key="3">
    <source>
        <dbReference type="EMBL" id="TSI11306.1"/>
    </source>
</evidence>
<evidence type="ECO:0000256" key="1">
    <source>
        <dbReference type="SAM" id="MobiDB-lite"/>
    </source>
</evidence>
<gene>
    <name evidence="3" type="ORF">FO013_21910</name>
</gene>
<feature type="compositionally biased region" description="Basic residues" evidence="1">
    <location>
        <begin position="60"/>
        <end position="69"/>
    </location>
</feature>
<accession>A0A556C1Q2</accession>
<dbReference type="Proteomes" id="UP000316406">
    <property type="component" value="Unassembled WGS sequence"/>
</dbReference>
<dbReference type="InterPro" id="IPR041657">
    <property type="entry name" value="HTH_17"/>
</dbReference>
<dbReference type="EMBL" id="VLTK01000030">
    <property type="protein sequence ID" value="TSI11306.1"/>
    <property type="molecule type" value="Genomic_DNA"/>
</dbReference>
<protein>
    <submittedName>
        <fullName evidence="3">Helix-turn-helix domain-containing protein</fullName>
    </submittedName>
</protein>
<dbReference type="OrthoDB" id="4808088at2"/>
<reference evidence="3 4" key="1">
    <citation type="submission" date="2019-07" db="EMBL/GenBank/DDBJ databases">
        <title>Draft genome sequence of Brevibacterium aurantiacum XU54 isolated from Xinjiang China.</title>
        <authorList>
            <person name="Xu X."/>
        </authorList>
    </citation>
    <scope>NUCLEOTIDE SEQUENCE [LARGE SCALE GENOMIC DNA]</scope>
    <source>
        <strain evidence="3 4">XU54</strain>
    </source>
</reference>
<proteinExistence type="predicted"/>
<dbReference type="SUPFAM" id="SSF46955">
    <property type="entry name" value="Putative DNA-binding domain"/>
    <property type="match status" value="1"/>
</dbReference>
<evidence type="ECO:0000313" key="4">
    <source>
        <dbReference type="Proteomes" id="UP000316406"/>
    </source>
</evidence>
<dbReference type="InterPro" id="IPR010093">
    <property type="entry name" value="SinI_DNA-bd"/>
</dbReference>
<dbReference type="NCBIfam" id="TIGR01764">
    <property type="entry name" value="excise"/>
    <property type="match status" value="1"/>
</dbReference>
<evidence type="ECO:0000259" key="2">
    <source>
        <dbReference type="Pfam" id="PF12728"/>
    </source>
</evidence>
<dbReference type="AlphaFoldDB" id="A0A556C1Q2"/>
<dbReference type="GO" id="GO:0003677">
    <property type="term" value="F:DNA binding"/>
    <property type="evidence" value="ECO:0007669"/>
    <property type="project" value="InterPro"/>
</dbReference>
<dbReference type="Pfam" id="PF12728">
    <property type="entry name" value="HTH_17"/>
    <property type="match status" value="1"/>
</dbReference>
<keyword evidence="4" id="KW-1185">Reference proteome</keyword>
<comment type="caution">
    <text evidence="3">The sequence shown here is derived from an EMBL/GenBank/DDBJ whole genome shotgun (WGS) entry which is preliminary data.</text>
</comment>
<name>A0A556C1Q2_BREAU</name>
<feature type="region of interest" description="Disordered" evidence="1">
    <location>
        <begin position="1"/>
        <end position="24"/>
    </location>
</feature>
<organism evidence="3 4">
    <name type="scientific">Brevibacterium aurantiacum</name>
    <dbReference type="NCBI Taxonomy" id="273384"/>
    <lineage>
        <taxon>Bacteria</taxon>
        <taxon>Bacillati</taxon>
        <taxon>Actinomycetota</taxon>
        <taxon>Actinomycetes</taxon>
        <taxon>Micrococcales</taxon>
        <taxon>Brevibacteriaceae</taxon>
        <taxon>Brevibacterium</taxon>
    </lineage>
</organism>
<sequence>MRPSLKQRNQHEPLTRQVPPTGRTTRLARLEDQRRHSRRVNRPCLDFQCLLGQVKRSTRLRGRDLRRRPRPDQRVRTCGSEPQVDRRTARPLVRHSPPCRAVGCMIRLDTLRTTKQVAEQWQCSEQHVNRLRKAGKLPAIAIGGTYRYHPTDLQKYLTEQRGKAA</sequence>
<feature type="region of interest" description="Disordered" evidence="1">
    <location>
        <begin position="60"/>
        <end position="91"/>
    </location>
</feature>